<dbReference type="SMART" id="SM00355">
    <property type="entry name" value="ZnF_C2H2"/>
    <property type="match status" value="4"/>
</dbReference>
<keyword evidence="4" id="KW-0862">Zinc</keyword>
<name>A0A9J6FJX2_HAELO</name>
<keyword evidence="3 5" id="KW-0863">Zinc-finger</keyword>
<organism evidence="8 9">
    <name type="scientific">Haemaphysalis longicornis</name>
    <name type="common">Bush tick</name>
    <dbReference type="NCBI Taxonomy" id="44386"/>
    <lineage>
        <taxon>Eukaryota</taxon>
        <taxon>Metazoa</taxon>
        <taxon>Ecdysozoa</taxon>
        <taxon>Arthropoda</taxon>
        <taxon>Chelicerata</taxon>
        <taxon>Arachnida</taxon>
        <taxon>Acari</taxon>
        <taxon>Parasitiformes</taxon>
        <taxon>Ixodida</taxon>
        <taxon>Ixodoidea</taxon>
        <taxon>Ixodidae</taxon>
        <taxon>Haemaphysalinae</taxon>
        <taxon>Haemaphysalis</taxon>
    </lineage>
</organism>
<reference evidence="8 9" key="1">
    <citation type="journal article" date="2020" name="Cell">
        <title>Large-Scale Comparative Analyses of Tick Genomes Elucidate Their Genetic Diversity and Vector Capacities.</title>
        <authorList>
            <consortium name="Tick Genome and Microbiome Consortium (TIGMIC)"/>
            <person name="Jia N."/>
            <person name="Wang J."/>
            <person name="Shi W."/>
            <person name="Du L."/>
            <person name="Sun Y."/>
            <person name="Zhan W."/>
            <person name="Jiang J.F."/>
            <person name="Wang Q."/>
            <person name="Zhang B."/>
            <person name="Ji P."/>
            <person name="Bell-Sakyi L."/>
            <person name="Cui X.M."/>
            <person name="Yuan T.T."/>
            <person name="Jiang B.G."/>
            <person name="Yang W.F."/>
            <person name="Lam T.T."/>
            <person name="Chang Q.C."/>
            <person name="Ding S.J."/>
            <person name="Wang X.J."/>
            <person name="Zhu J.G."/>
            <person name="Ruan X.D."/>
            <person name="Zhao L."/>
            <person name="Wei J.T."/>
            <person name="Ye R.Z."/>
            <person name="Que T.C."/>
            <person name="Du C.H."/>
            <person name="Zhou Y.H."/>
            <person name="Cheng J.X."/>
            <person name="Dai P.F."/>
            <person name="Guo W.B."/>
            <person name="Han X.H."/>
            <person name="Huang E.J."/>
            <person name="Li L.F."/>
            <person name="Wei W."/>
            <person name="Gao Y.C."/>
            <person name="Liu J.Z."/>
            <person name="Shao H.Z."/>
            <person name="Wang X."/>
            <person name="Wang C.C."/>
            <person name="Yang T.C."/>
            <person name="Huo Q.B."/>
            <person name="Li W."/>
            <person name="Chen H.Y."/>
            <person name="Chen S.E."/>
            <person name="Zhou L.G."/>
            <person name="Ni X.B."/>
            <person name="Tian J.H."/>
            <person name="Sheng Y."/>
            <person name="Liu T."/>
            <person name="Pan Y.S."/>
            <person name="Xia L.Y."/>
            <person name="Li J."/>
            <person name="Zhao F."/>
            <person name="Cao W.C."/>
        </authorList>
    </citation>
    <scope>NUCLEOTIDE SEQUENCE [LARGE SCALE GENOMIC DNA]</scope>
    <source>
        <tissue evidence="8">Larvae</tissue>
    </source>
</reference>
<evidence type="ECO:0000256" key="6">
    <source>
        <dbReference type="SAM" id="MobiDB-lite"/>
    </source>
</evidence>
<dbReference type="VEuPathDB" id="VectorBase:HLOH_054752"/>
<dbReference type="PANTHER" id="PTHR24379">
    <property type="entry name" value="KRAB AND ZINC FINGER DOMAIN-CONTAINING"/>
    <property type="match status" value="1"/>
</dbReference>
<feature type="compositionally biased region" description="Basic residues" evidence="6">
    <location>
        <begin position="105"/>
        <end position="114"/>
    </location>
</feature>
<dbReference type="Pfam" id="PF00096">
    <property type="entry name" value="zf-C2H2"/>
    <property type="match status" value="1"/>
</dbReference>
<keyword evidence="2" id="KW-0677">Repeat</keyword>
<evidence type="ECO:0000256" key="2">
    <source>
        <dbReference type="ARBA" id="ARBA00022737"/>
    </source>
</evidence>
<evidence type="ECO:0000256" key="3">
    <source>
        <dbReference type="ARBA" id="ARBA00022771"/>
    </source>
</evidence>
<dbReference type="Proteomes" id="UP000821853">
    <property type="component" value="Chromosome 10"/>
</dbReference>
<keyword evidence="1" id="KW-0479">Metal-binding</keyword>
<keyword evidence="9" id="KW-1185">Reference proteome</keyword>
<evidence type="ECO:0000256" key="4">
    <source>
        <dbReference type="ARBA" id="ARBA00022833"/>
    </source>
</evidence>
<dbReference type="PROSITE" id="PS50157">
    <property type="entry name" value="ZINC_FINGER_C2H2_2"/>
    <property type="match status" value="2"/>
</dbReference>
<dbReference type="AlphaFoldDB" id="A0A9J6FJX2"/>
<feature type="domain" description="C2H2-type" evidence="7">
    <location>
        <begin position="91"/>
        <end position="118"/>
    </location>
</feature>
<gene>
    <name evidence="8" type="ORF">HPB48_017044</name>
</gene>
<dbReference type="SUPFAM" id="SSF57667">
    <property type="entry name" value="beta-beta-alpha zinc fingers"/>
    <property type="match status" value="1"/>
</dbReference>
<dbReference type="FunFam" id="3.30.160.60:FF:002319">
    <property type="entry name" value="Uncharacterized protein"/>
    <property type="match status" value="1"/>
</dbReference>
<feature type="region of interest" description="Disordered" evidence="6">
    <location>
        <begin position="104"/>
        <end position="150"/>
    </location>
</feature>
<evidence type="ECO:0000256" key="1">
    <source>
        <dbReference type="ARBA" id="ARBA00022723"/>
    </source>
</evidence>
<dbReference type="InterPro" id="IPR013087">
    <property type="entry name" value="Znf_C2H2_type"/>
</dbReference>
<dbReference type="PANTHER" id="PTHR24379:SF121">
    <property type="entry name" value="C2H2-TYPE DOMAIN-CONTAINING PROTEIN"/>
    <property type="match status" value="1"/>
</dbReference>
<dbReference type="InterPro" id="IPR036236">
    <property type="entry name" value="Znf_C2H2_sf"/>
</dbReference>
<sequence>MKYRCPHPGCTYKSRKRGNSDRHYGSLHTAFVGKSAELLCCGTTYPTKYELEAHRKKVHAEGYGCSECQKIIPKPSLLERHKQKNTGERPFPCGKCDYRAGSRSNLKRHQKTHSHFIPPSRGEEKENEEGVSPPGDNTGGRTQPDESMKAALSPIERPQHYDQRAQVWRAAQILVQYSLNCHAKKIAREF</sequence>
<accession>A0A9J6FJX2</accession>
<evidence type="ECO:0000313" key="9">
    <source>
        <dbReference type="Proteomes" id="UP000821853"/>
    </source>
</evidence>
<dbReference type="EMBL" id="JABSTR010000002">
    <property type="protein sequence ID" value="KAH9363251.1"/>
    <property type="molecule type" value="Genomic_DNA"/>
</dbReference>
<evidence type="ECO:0000313" key="8">
    <source>
        <dbReference type="EMBL" id="KAH9363251.1"/>
    </source>
</evidence>
<evidence type="ECO:0000259" key="7">
    <source>
        <dbReference type="PROSITE" id="PS50157"/>
    </source>
</evidence>
<feature type="domain" description="C2H2-type" evidence="7">
    <location>
        <begin position="63"/>
        <end position="90"/>
    </location>
</feature>
<dbReference type="Gene3D" id="3.30.160.60">
    <property type="entry name" value="Classic Zinc Finger"/>
    <property type="match status" value="2"/>
</dbReference>
<dbReference type="OrthoDB" id="6376466at2759"/>
<proteinExistence type="predicted"/>
<dbReference type="GO" id="GO:0008270">
    <property type="term" value="F:zinc ion binding"/>
    <property type="evidence" value="ECO:0007669"/>
    <property type="project" value="UniProtKB-KW"/>
</dbReference>
<evidence type="ECO:0000256" key="5">
    <source>
        <dbReference type="PROSITE-ProRule" id="PRU00042"/>
    </source>
</evidence>
<comment type="caution">
    <text evidence="8">The sequence shown here is derived from an EMBL/GenBank/DDBJ whole genome shotgun (WGS) entry which is preliminary data.</text>
</comment>
<protein>
    <recommendedName>
        <fullName evidence="7">C2H2-type domain-containing protein</fullName>
    </recommendedName>
</protein>